<gene>
    <name evidence="2" type="ORF">PV07_12587</name>
</gene>
<dbReference type="RefSeq" id="XP_016242228.1">
    <property type="nucleotide sequence ID" value="XM_016400126.1"/>
</dbReference>
<evidence type="ECO:0000256" key="1">
    <source>
        <dbReference type="SAM" id="MobiDB-lite"/>
    </source>
</evidence>
<proteinExistence type="predicted"/>
<name>A0A0D2ABA4_9EURO</name>
<dbReference type="SUPFAM" id="SSF50978">
    <property type="entry name" value="WD40 repeat-like"/>
    <property type="match status" value="1"/>
</dbReference>
<dbReference type="InterPro" id="IPR036322">
    <property type="entry name" value="WD40_repeat_dom_sf"/>
</dbReference>
<protein>
    <recommendedName>
        <fullName evidence="4">Anaphase-promoting complex subunit 4 WD40 domain-containing protein</fullName>
    </recommendedName>
</protein>
<feature type="compositionally biased region" description="Acidic residues" evidence="1">
    <location>
        <begin position="92"/>
        <end position="102"/>
    </location>
</feature>
<keyword evidence="3" id="KW-1185">Reference proteome</keyword>
<feature type="region of interest" description="Disordered" evidence="1">
    <location>
        <begin position="59"/>
        <end position="143"/>
    </location>
</feature>
<dbReference type="Proteomes" id="UP000054466">
    <property type="component" value="Unassembled WGS sequence"/>
</dbReference>
<dbReference type="HOGENOM" id="CLU_602689_0_0_1"/>
<sequence length="454" mass="49620">MPSHRIVTRELTLSPVPPSRLLLTRILPCCEMSYLLERMTARSQSSQFPLSEDRKTLSSLDSFHSEEDSSSGRETLSSLGPDSSYDPSSDGDSLDGDEDSSSDCETLSSLSPDSSYEDSSSDGDSLYGDEDSTAKPTVSPRPSPSAVSASYLLFAPCSTIVCVHRDTLSVKRHLNEHHNNIELILTDGSVSERAFSCDVGRIGILWNLLTGKAILQYEFSVSVQVGHWMMNDGIIFGNRSGDIILFEPSTRKSKIINTRKGSITAIAASPDSRKCAVAYKTGSIVLAELRGSSIYLHVVETSSPPVSLAWHPTSRKNKKDRLAFQLAGGKLSILSIPRVSKSATTQAAWSTRQVSGSITEGPGQILIAWSKKGKISQFCEDRVMVWDVRKRRVTGEQIQTGDGVIAIAAHGPTSTIYTLGRDDLVRQYDAETCQMVARSQPLKLWSDRKDCCDQ</sequence>
<evidence type="ECO:0000313" key="2">
    <source>
        <dbReference type="EMBL" id="KIW22012.1"/>
    </source>
</evidence>
<dbReference type="VEuPathDB" id="FungiDB:PV07_12587"/>
<accession>A0A0D2ABA4</accession>
<dbReference type="Gene3D" id="2.130.10.10">
    <property type="entry name" value="YVTN repeat-like/Quinoprotein amine dehydrogenase"/>
    <property type="match status" value="1"/>
</dbReference>
<dbReference type="EMBL" id="KN847059">
    <property type="protein sequence ID" value="KIW22012.1"/>
    <property type="molecule type" value="Genomic_DNA"/>
</dbReference>
<evidence type="ECO:0008006" key="4">
    <source>
        <dbReference type="Google" id="ProtNLM"/>
    </source>
</evidence>
<dbReference type="OrthoDB" id="7326421at2759"/>
<organism evidence="2 3">
    <name type="scientific">Cladophialophora immunda</name>
    <dbReference type="NCBI Taxonomy" id="569365"/>
    <lineage>
        <taxon>Eukaryota</taxon>
        <taxon>Fungi</taxon>
        <taxon>Dikarya</taxon>
        <taxon>Ascomycota</taxon>
        <taxon>Pezizomycotina</taxon>
        <taxon>Eurotiomycetes</taxon>
        <taxon>Chaetothyriomycetidae</taxon>
        <taxon>Chaetothyriales</taxon>
        <taxon>Herpotrichiellaceae</taxon>
        <taxon>Cladophialophora</taxon>
    </lineage>
</organism>
<dbReference type="InterPro" id="IPR015943">
    <property type="entry name" value="WD40/YVTN_repeat-like_dom_sf"/>
</dbReference>
<evidence type="ECO:0000313" key="3">
    <source>
        <dbReference type="Proteomes" id="UP000054466"/>
    </source>
</evidence>
<feature type="compositionally biased region" description="Low complexity" evidence="1">
    <location>
        <begin position="76"/>
        <end position="91"/>
    </location>
</feature>
<dbReference type="AlphaFoldDB" id="A0A0D2ABA4"/>
<reference evidence="2 3" key="1">
    <citation type="submission" date="2015-01" db="EMBL/GenBank/DDBJ databases">
        <title>The Genome Sequence of Cladophialophora immunda CBS83496.</title>
        <authorList>
            <consortium name="The Broad Institute Genomics Platform"/>
            <person name="Cuomo C."/>
            <person name="de Hoog S."/>
            <person name="Gorbushina A."/>
            <person name="Stielow B."/>
            <person name="Teixiera M."/>
            <person name="Abouelleil A."/>
            <person name="Chapman S.B."/>
            <person name="Priest M."/>
            <person name="Young S.K."/>
            <person name="Wortman J."/>
            <person name="Nusbaum C."/>
            <person name="Birren B."/>
        </authorList>
    </citation>
    <scope>NUCLEOTIDE SEQUENCE [LARGE SCALE GENOMIC DNA]</scope>
    <source>
        <strain evidence="2 3">CBS 83496</strain>
    </source>
</reference>
<feature type="compositionally biased region" description="Low complexity" evidence="1">
    <location>
        <begin position="103"/>
        <end position="114"/>
    </location>
</feature>
<feature type="compositionally biased region" description="Acidic residues" evidence="1">
    <location>
        <begin position="115"/>
        <end position="131"/>
    </location>
</feature>
<dbReference type="STRING" id="569365.A0A0D2ABA4"/>
<dbReference type="GeneID" id="27351781"/>